<gene>
    <name evidence="3" type="ORF">HII17_07310</name>
</gene>
<evidence type="ECO:0000259" key="2">
    <source>
        <dbReference type="Pfam" id="PF22547"/>
    </source>
</evidence>
<dbReference type="Proteomes" id="UP000568664">
    <property type="component" value="Unassembled WGS sequence"/>
</dbReference>
<sequence>MKKEWAALCFAVSLASGQIQSATIAEQLIDMSDEQSQGGSLTTNKTIQVIAEPLSDASALQYVGGEVAKTKINNYLVQLKALLGNEFAVFRQKQVERDHGKFHITLVNPFELKEVKPSLIQKLLNDKTPLSFQLKGLGRVKNENGKAYFIVAESRQAQSIRAKLGLKPKDFHITLGFSPKDIHGVRKDKTTLIY</sequence>
<dbReference type="AlphaFoldDB" id="A0A7Y0LB96"/>
<evidence type="ECO:0000313" key="3">
    <source>
        <dbReference type="EMBL" id="NMP31365.1"/>
    </source>
</evidence>
<dbReference type="InterPro" id="IPR054498">
    <property type="entry name" value="2H-SAK"/>
</dbReference>
<evidence type="ECO:0000256" key="1">
    <source>
        <dbReference type="SAM" id="SignalP"/>
    </source>
</evidence>
<dbReference type="RefSeq" id="WP_169074684.1">
    <property type="nucleotide sequence ID" value="NZ_JABBXH010000002.1"/>
</dbReference>
<dbReference type="EMBL" id="JABBXH010000002">
    <property type="protein sequence ID" value="NMP31365.1"/>
    <property type="molecule type" value="Genomic_DNA"/>
</dbReference>
<dbReference type="Pfam" id="PF22547">
    <property type="entry name" value="2H-SAK"/>
    <property type="match status" value="1"/>
</dbReference>
<evidence type="ECO:0000313" key="4">
    <source>
        <dbReference type="Proteomes" id="UP000568664"/>
    </source>
</evidence>
<keyword evidence="4" id="KW-1185">Reference proteome</keyword>
<reference evidence="3 4" key="1">
    <citation type="submission" date="2020-04" db="EMBL/GenBank/DDBJ databases">
        <title>Thalassotalea sp. M1531, isolated from the surface of marine red alga.</title>
        <authorList>
            <person name="Pang L."/>
            <person name="Lu D.-C."/>
        </authorList>
    </citation>
    <scope>NUCLEOTIDE SEQUENCE [LARGE SCALE GENOMIC DNA]</scope>
    <source>
        <strain evidence="3 4">M1531</strain>
    </source>
</reference>
<keyword evidence="1" id="KW-0732">Signal</keyword>
<feature type="signal peptide" evidence="1">
    <location>
        <begin position="1"/>
        <end position="21"/>
    </location>
</feature>
<accession>A0A7Y0LB96</accession>
<comment type="caution">
    <text evidence="3">The sequence shown here is derived from an EMBL/GenBank/DDBJ whole genome shotgun (WGS) entry which is preliminary data.</text>
</comment>
<feature type="domain" description="Swiss Army Knife 2H phosphoesterase" evidence="2">
    <location>
        <begin position="86"/>
        <end position="183"/>
    </location>
</feature>
<protein>
    <recommendedName>
        <fullName evidence="2">Swiss Army Knife 2H phosphoesterase domain-containing protein</fullName>
    </recommendedName>
</protein>
<proteinExistence type="predicted"/>
<organism evidence="3 4">
    <name type="scientific">Thalassotalea algicola</name>
    <dbReference type="NCBI Taxonomy" id="2716224"/>
    <lineage>
        <taxon>Bacteria</taxon>
        <taxon>Pseudomonadati</taxon>
        <taxon>Pseudomonadota</taxon>
        <taxon>Gammaproteobacteria</taxon>
        <taxon>Alteromonadales</taxon>
        <taxon>Colwelliaceae</taxon>
        <taxon>Thalassotalea</taxon>
    </lineage>
</organism>
<name>A0A7Y0LB96_9GAMM</name>
<feature type="chain" id="PRO_5030854853" description="Swiss Army Knife 2H phosphoesterase domain-containing protein" evidence="1">
    <location>
        <begin position="22"/>
        <end position="194"/>
    </location>
</feature>